<accession>A0A9D1HNC2</accession>
<proteinExistence type="predicted"/>
<reference evidence="1" key="2">
    <citation type="journal article" date="2021" name="PeerJ">
        <title>Extensive microbial diversity within the chicken gut microbiome revealed by metagenomics and culture.</title>
        <authorList>
            <person name="Gilroy R."/>
            <person name="Ravi A."/>
            <person name="Getino M."/>
            <person name="Pursley I."/>
            <person name="Horton D.L."/>
            <person name="Alikhan N.F."/>
            <person name="Baker D."/>
            <person name="Gharbi K."/>
            <person name="Hall N."/>
            <person name="Watson M."/>
            <person name="Adriaenssens E.M."/>
            <person name="Foster-Nyarko E."/>
            <person name="Jarju S."/>
            <person name="Secka A."/>
            <person name="Antonio M."/>
            <person name="Oren A."/>
            <person name="Chaudhuri R.R."/>
            <person name="La Ragione R."/>
            <person name="Hildebrand F."/>
            <person name="Pallen M.J."/>
        </authorList>
    </citation>
    <scope>NUCLEOTIDE SEQUENCE</scope>
    <source>
        <strain evidence="1">CHK195-11698</strain>
    </source>
</reference>
<organism evidence="1 2">
    <name type="scientific">Candidatus Fimiplasma intestinipullorum</name>
    <dbReference type="NCBI Taxonomy" id="2840825"/>
    <lineage>
        <taxon>Bacteria</taxon>
        <taxon>Bacillati</taxon>
        <taxon>Bacillota</taxon>
        <taxon>Clostridia</taxon>
        <taxon>Eubacteriales</taxon>
        <taxon>Candidatus Fimiplasma</taxon>
    </lineage>
</organism>
<protein>
    <submittedName>
        <fullName evidence="1">Uncharacterized protein</fullName>
    </submittedName>
</protein>
<name>A0A9D1HNC2_9FIRM</name>
<sequence length="413" mass="48691">MAHKDKQRIGALLKYTRQHLNLKQQAFILDKHGVPICSLRTYIKIENGEEVKNDDFYELLLKRWHLKYVTHPDAEKEMTACFSLLEDLCIYEESTAKTQIQAHLCELLCYEDQNDYYRLFHRLMAFLLAKDGSNLEALWDAFDLVPLYGRDDYIPFYFALNEINVVSQLDTDLTHHLTTYLRQNQDDSLSNRFIQLILDHYEGKHYGVMQRIGDLTEDLFCTGHRHAWLTCLQLQLLLLWRIDPAYAKTQLLPRLQAVDEDSLALDDRIAYLGCLAPLLWSSQKTQAAYEVLLTLRDLSPHQFLGFFPLYMHCKESLGLPIEKNDFSLDTQSGDSSYCLAYHYYQMKYAGQSPQFLLKYLYQDVFASLEKGTLGFCIWRILWDEMARLCQQTESYKYFYLCYRKYAHFFGSLR</sequence>
<gene>
    <name evidence="1" type="ORF">IAD15_07175</name>
</gene>
<dbReference type="Proteomes" id="UP000824175">
    <property type="component" value="Unassembled WGS sequence"/>
</dbReference>
<evidence type="ECO:0000313" key="1">
    <source>
        <dbReference type="EMBL" id="HIU13832.1"/>
    </source>
</evidence>
<evidence type="ECO:0000313" key="2">
    <source>
        <dbReference type="Proteomes" id="UP000824175"/>
    </source>
</evidence>
<dbReference type="AlphaFoldDB" id="A0A9D1HNC2"/>
<comment type="caution">
    <text evidence="1">The sequence shown here is derived from an EMBL/GenBank/DDBJ whole genome shotgun (WGS) entry which is preliminary data.</text>
</comment>
<dbReference type="EMBL" id="DVMJ01000059">
    <property type="protein sequence ID" value="HIU13832.1"/>
    <property type="molecule type" value="Genomic_DNA"/>
</dbReference>
<reference evidence="1" key="1">
    <citation type="submission" date="2020-10" db="EMBL/GenBank/DDBJ databases">
        <authorList>
            <person name="Gilroy R."/>
        </authorList>
    </citation>
    <scope>NUCLEOTIDE SEQUENCE</scope>
    <source>
        <strain evidence="1">CHK195-11698</strain>
    </source>
</reference>